<keyword evidence="6" id="KW-1185">Reference proteome</keyword>
<evidence type="ECO:0000256" key="3">
    <source>
        <dbReference type="ARBA" id="ARBA00022989"/>
    </source>
</evidence>
<gene>
    <name evidence="5" type="ORF">CcCBS67573_g03013</name>
</gene>
<proteinExistence type="predicted"/>
<dbReference type="EMBL" id="QEAP01000071">
    <property type="protein sequence ID" value="TPX75692.1"/>
    <property type="molecule type" value="Genomic_DNA"/>
</dbReference>
<dbReference type="GO" id="GO:0016020">
    <property type="term" value="C:membrane"/>
    <property type="evidence" value="ECO:0007669"/>
    <property type="project" value="UniProtKB-SubCell"/>
</dbReference>
<keyword evidence="3" id="KW-1133">Transmembrane helix</keyword>
<dbReference type="OrthoDB" id="2105416at2759"/>
<evidence type="ECO:0000256" key="2">
    <source>
        <dbReference type="ARBA" id="ARBA00022692"/>
    </source>
</evidence>
<dbReference type="AlphaFoldDB" id="A0A507FHL2"/>
<dbReference type="SUPFAM" id="SSF103506">
    <property type="entry name" value="Mitochondrial carrier"/>
    <property type="match status" value="1"/>
</dbReference>
<reference evidence="5 6" key="1">
    <citation type="journal article" date="2019" name="Sci. Rep.">
        <title>Comparative genomics of chytrid fungi reveal insights into the obligate biotrophic and pathogenic lifestyle of Synchytrium endobioticum.</title>
        <authorList>
            <person name="van de Vossenberg B.T.L.H."/>
            <person name="Warris S."/>
            <person name="Nguyen H.D.T."/>
            <person name="van Gent-Pelzer M.P.E."/>
            <person name="Joly D.L."/>
            <person name="van de Geest H.C."/>
            <person name="Bonants P.J.M."/>
            <person name="Smith D.S."/>
            <person name="Levesque C.A."/>
            <person name="van der Lee T.A.J."/>
        </authorList>
    </citation>
    <scope>NUCLEOTIDE SEQUENCE [LARGE SCALE GENOMIC DNA]</scope>
    <source>
        <strain evidence="5 6">CBS 675.73</strain>
    </source>
</reference>
<comment type="caution">
    <text evidence="5">The sequence shown here is derived from an EMBL/GenBank/DDBJ whole genome shotgun (WGS) entry which is preliminary data.</text>
</comment>
<name>A0A507FHL2_9FUNG</name>
<accession>A0A507FHL2</accession>
<evidence type="ECO:0000313" key="6">
    <source>
        <dbReference type="Proteomes" id="UP000320333"/>
    </source>
</evidence>
<protein>
    <submittedName>
        <fullName evidence="5">Uncharacterized protein</fullName>
    </submittedName>
</protein>
<keyword evidence="2" id="KW-0812">Transmembrane</keyword>
<evidence type="ECO:0000256" key="1">
    <source>
        <dbReference type="ARBA" id="ARBA00004370"/>
    </source>
</evidence>
<organism evidence="5 6">
    <name type="scientific">Chytriomyces confervae</name>
    <dbReference type="NCBI Taxonomy" id="246404"/>
    <lineage>
        <taxon>Eukaryota</taxon>
        <taxon>Fungi</taxon>
        <taxon>Fungi incertae sedis</taxon>
        <taxon>Chytridiomycota</taxon>
        <taxon>Chytridiomycota incertae sedis</taxon>
        <taxon>Chytridiomycetes</taxon>
        <taxon>Chytridiales</taxon>
        <taxon>Chytriomycetaceae</taxon>
        <taxon>Chytriomyces</taxon>
    </lineage>
</organism>
<dbReference type="Proteomes" id="UP000320333">
    <property type="component" value="Unassembled WGS sequence"/>
</dbReference>
<evidence type="ECO:0000313" key="5">
    <source>
        <dbReference type="EMBL" id="TPX75692.1"/>
    </source>
</evidence>
<keyword evidence="4" id="KW-0472">Membrane</keyword>
<dbReference type="InterPro" id="IPR023395">
    <property type="entry name" value="MCP_dom_sf"/>
</dbReference>
<sequence length="173" mass="19820">MFCLDFLTTFAFHHIIKRVNETHTRIDTESALFHYTSASASGLLSALILYPFDLVRIATVPTNQTTFAYSTIPFSTVYLGLYFSNRDATSVESRFQWALTSSLLGVCVELPFDKAKWGMFRNARAGSALLTTGLRVPLAMALLLVYDEFGIGLKRRREEKIEWRFEDMQKRRD</sequence>
<comment type="subcellular location">
    <subcellularLocation>
        <location evidence="1">Membrane</location>
    </subcellularLocation>
</comment>
<evidence type="ECO:0000256" key="4">
    <source>
        <dbReference type="ARBA" id="ARBA00023136"/>
    </source>
</evidence>